<feature type="compositionally biased region" description="Acidic residues" evidence="1">
    <location>
        <begin position="214"/>
        <end position="236"/>
    </location>
</feature>
<feature type="compositionally biased region" description="Acidic residues" evidence="1">
    <location>
        <begin position="191"/>
        <end position="207"/>
    </location>
</feature>
<gene>
    <name evidence="2" type="ORF">TrCOL_g13805</name>
</gene>
<dbReference type="EMBL" id="BRYA01000804">
    <property type="protein sequence ID" value="GMI32926.1"/>
    <property type="molecule type" value="Genomic_DNA"/>
</dbReference>
<organism evidence="2 3">
    <name type="scientific">Triparma columacea</name>
    <dbReference type="NCBI Taxonomy" id="722753"/>
    <lineage>
        <taxon>Eukaryota</taxon>
        <taxon>Sar</taxon>
        <taxon>Stramenopiles</taxon>
        <taxon>Ochrophyta</taxon>
        <taxon>Bolidophyceae</taxon>
        <taxon>Parmales</taxon>
        <taxon>Triparmaceae</taxon>
        <taxon>Triparma</taxon>
    </lineage>
</organism>
<accession>A0A9W7G5H3</accession>
<comment type="caution">
    <text evidence="2">The sequence shown here is derived from an EMBL/GenBank/DDBJ whole genome shotgun (WGS) entry which is preliminary data.</text>
</comment>
<feature type="compositionally biased region" description="Polar residues" evidence="1">
    <location>
        <begin position="320"/>
        <end position="344"/>
    </location>
</feature>
<dbReference type="OrthoDB" id="206822at2759"/>
<evidence type="ECO:0000256" key="1">
    <source>
        <dbReference type="SAM" id="MobiDB-lite"/>
    </source>
</evidence>
<name>A0A9W7G5H3_9STRA</name>
<dbReference type="AlphaFoldDB" id="A0A9W7G5H3"/>
<feature type="compositionally biased region" description="Basic residues" evidence="1">
    <location>
        <begin position="345"/>
        <end position="354"/>
    </location>
</feature>
<sequence length="457" mass="51906">MAWMPHLAVDGYQEFFDGKDPITSWEHWKPKQIRQLQMMIVDPHAQEKIAAWSIECPVVYPPLVESLEIYDCFWYIDPDNKDRHPFCYQITDITEGTACASCRRILLSLPTEYQRTDGTEEGESGEVVRRNRTYYLGETLRLQLDDIVTYPKVNEFGIKEFARKGIKIKGGKEEEEDVEFLFDRNDKTFDNDNEEEGEEEEAEEEDMGSAAWESDWEEVTEEELVLEEEEEGEGDTSFDSLSGECSKLCISEWEKENNAWRAANKGPTLVLKKKRVRRKVKVTKMFREEGEGAGVCGGGGVFMSVKNDPRIGELKKVSMGDTSGVSETSGMTRTSISSPKSTPIQKHKRAFRKTPNKEVVTPSPFRSPSPTMNKGDKEVYSKYLNTPESPQDSSPNSVCITFIQSRQTKIEYHEEVVTDDEDEDAWGEFKGFESSNGVVGGSAFATTEYIKAKDDGF</sequence>
<evidence type="ECO:0000313" key="3">
    <source>
        <dbReference type="Proteomes" id="UP001165065"/>
    </source>
</evidence>
<protein>
    <submittedName>
        <fullName evidence="2">Uncharacterized protein</fullName>
    </submittedName>
</protein>
<feature type="region of interest" description="Disordered" evidence="1">
    <location>
        <begin position="184"/>
        <end position="240"/>
    </location>
</feature>
<dbReference type="Proteomes" id="UP001165065">
    <property type="component" value="Unassembled WGS sequence"/>
</dbReference>
<reference evidence="3" key="1">
    <citation type="journal article" date="2023" name="Commun. Biol.">
        <title>Genome analysis of Parmales, the sister group of diatoms, reveals the evolutionary specialization of diatoms from phago-mixotrophs to photoautotrophs.</title>
        <authorList>
            <person name="Ban H."/>
            <person name="Sato S."/>
            <person name="Yoshikawa S."/>
            <person name="Yamada K."/>
            <person name="Nakamura Y."/>
            <person name="Ichinomiya M."/>
            <person name="Sato N."/>
            <person name="Blanc-Mathieu R."/>
            <person name="Endo H."/>
            <person name="Kuwata A."/>
            <person name="Ogata H."/>
        </authorList>
    </citation>
    <scope>NUCLEOTIDE SEQUENCE [LARGE SCALE GENOMIC DNA]</scope>
</reference>
<proteinExistence type="predicted"/>
<evidence type="ECO:0000313" key="2">
    <source>
        <dbReference type="EMBL" id="GMI32926.1"/>
    </source>
</evidence>
<feature type="region of interest" description="Disordered" evidence="1">
    <location>
        <begin position="319"/>
        <end position="377"/>
    </location>
</feature>
<keyword evidence="3" id="KW-1185">Reference proteome</keyword>